<evidence type="ECO:0000256" key="8">
    <source>
        <dbReference type="PROSITE-ProRule" id="PRU00723"/>
    </source>
</evidence>
<reference evidence="12" key="1">
    <citation type="submission" date="2025-08" db="UniProtKB">
        <authorList>
            <consortium name="RefSeq"/>
        </authorList>
    </citation>
    <scope>IDENTIFICATION</scope>
    <source>
        <strain evidence="12">USDA-PBARC FA_bdor</strain>
        <tissue evidence="12">Whole organism</tissue>
    </source>
</reference>
<evidence type="ECO:0000259" key="10">
    <source>
        <dbReference type="PROSITE" id="PS50103"/>
    </source>
</evidence>
<dbReference type="Proteomes" id="UP000694866">
    <property type="component" value="Unplaced"/>
</dbReference>
<evidence type="ECO:0000256" key="2">
    <source>
        <dbReference type="ARBA" id="ARBA00022723"/>
    </source>
</evidence>
<dbReference type="AlphaFoldDB" id="A0A9R1T6A8"/>
<comment type="similarity">
    <text evidence="7">Belongs to the muscleblind family.</text>
</comment>
<keyword evidence="5 8" id="KW-0862">Zinc</keyword>
<dbReference type="FunFam" id="3.30.1370.210:FF:000005">
    <property type="entry name" value="Muscleblind, isoform M"/>
    <property type="match status" value="1"/>
</dbReference>
<dbReference type="GO" id="GO:0003723">
    <property type="term" value="F:RNA binding"/>
    <property type="evidence" value="ECO:0007669"/>
    <property type="project" value="TreeGrafter"/>
</dbReference>
<protein>
    <submittedName>
        <fullName evidence="12">Uncharacterized protein isoform X4</fullName>
    </submittedName>
</protein>
<name>A0A9R1T6A8_9HYME</name>
<keyword evidence="2 8" id="KW-0479">Metal-binding</keyword>
<dbReference type="GeneID" id="105266892"/>
<evidence type="ECO:0000313" key="11">
    <source>
        <dbReference type="Proteomes" id="UP000694866"/>
    </source>
</evidence>
<evidence type="ECO:0000256" key="9">
    <source>
        <dbReference type="SAM" id="MobiDB-lite"/>
    </source>
</evidence>
<dbReference type="SMART" id="SM00356">
    <property type="entry name" value="ZnF_C3H1"/>
    <property type="match status" value="2"/>
</dbReference>
<dbReference type="InterPro" id="IPR000571">
    <property type="entry name" value="Znf_CCCH"/>
</dbReference>
<evidence type="ECO:0000256" key="3">
    <source>
        <dbReference type="ARBA" id="ARBA00022737"/>
    </source>
</evidence>
<sequence length="694" mass="73485">MAMVNMNNLLNGKDSRWLQLEVCREFQRNKCTRPDTECKFAHPPANVEVQNGRVTACYDSIKGRCNREKPPCKYFHPPQHLKDQLLINGRNHLALKNALMQQMGLTPGQPLVPGQVPTVEGQPPLPAHHHLQQQIQQQLLATHAFMATNPYLTGMPQVNNTYTPYFTPSPIMPAIMGPADPTGVGSPLGVVQQTVAMPQKMPRTDRLEQTGSLSTSVTGLGAMAGGVSGVPTSAVSRGLQNASMASIELGKKRMRDTNDDLLMMESKSFGSFYYDNFAFPGMVPYKRPAGDKSGMPVYQATGATTYQQLMQLPQPFVPVSCEYAGTPPLPQTSNQSIASAQNSIQSQASSSLAQVSESNGVLGVNNPPPPPSTASSAGIGVGGAVGVNPNDNKQVASNHDGENTRNSPELNHSSSPQVNQLTAHSAGVSIPTMSAMTTSMPNIPNFSMSNIVSLANASLHQANVNSMANYTMANMAHFNVLNTLGMGHNLATMDPAALAKEVAQKNYAKAIKMQTSQQYGINPLTALNYTGVALNKQALAINQTQAAAAAAATAQTRQMLPPGLAGIPGGPLSGQLPASLLHHYQRPPSATPINPYSLIRQHPMLHSPYVQASFPGVPAAALQQATNPYAQNPYTMLPGMSAVGVAGVPGVATAVPGIHQVPTANPATIAAQPQVAIPVSTGVIMQPYKKMKTT</sequence>
<feature type="region of interest" description="Disordered" evidence="9">
    <location>
        <begin position="327"/>
        <end position="422"/>
    </location>
</feature>
<feature type="compositionally biased region" description="Polar residues" evidence="9">
    <location>
        <begin position="404"/>
        <end position="422"/>
    </location>
</feature>
<proteinExistence type="inferred from homology"/>
<feature type="compositionally biased region" description="Low complexity" evidence="9">
    <location>
        <begin position="333"/>
        <end position="359"/>
    </location>
</feature>
<evidence type="ECO:0000256" key="7">
    <source>
        <dbReference type="ARBA" id="ARBA00038226"/>
    </source>
</evidence>
<dbReference type="GO" id="GO:0005654">
    <property type="term" value="C:nucleoplasm"/>
    <property type="evidence" value="ECO:0007669"/>
    <property type="project" value="TreeGrafter"/>
</dbReference>
<feature type="domain" description="C3H1-type" evidence="10">
    <location>
        <begin position="51"/>
        <end position="79"/>
    </location>
</feature>
<dbReference type="PROSITE" id="PS50103">
    <property type="entry name" value="ZF_C3H1"/>
    <property type="match status" value="2"/>
</dbReference>
<dbReference type="RefSeq" id="XP_011303662.1">
    <property type="nucleotide sequence ID" value="XM_011305360.1"/>
</dbReference>
<keyword evidence="11" id="KW-1185">Reference proteome</keyword>
<feature type="zinc finger region" description="C3H1-type" evidence="8">
    <location>
        <begin position="51"/>
        <end position="79"/>
    </location>
</feature>
<evidence type="ECO:0000256" key="1">
    <source>
        <dbReference type="ARBA" id="ARBA00004123"/>
    </source>
</evidence>
<dbReference type="InterPro" id="IPR054429">
    <property type="entry name" value="Znf-CCCH_Muscleblind-like"/>
</dbReference>
<comment type="subcellular location">
    <subcellularLocation>
        <location evidence="1">Nucleus</location>
    </subcellularLocation>
</comment>
<dbReference type="Gene3D" id="3.30.1370.210">
    <property type="match status" value="1"/>
</dbReference>
<evidence type="ECO:0000313" key="12">
    <source>
        <dbReference type="RefSeq" id="XP_011303662.1"/>
    </source>
</evidence>
<dbReference type="GO" id="GO:0005737">
    <property type="term" value="C:cytoplasm"/>
    <property type="evidence" value="ECO:0007669"/>
    <property type="project" value="TreeGrafter"/>
</dbReference>
<organism evidence="11 12">
    <name type="scientific">Fopius arisanus</name>
    <dbReference type="NCBI Taxonomy" id="64838"/>
    <lineage>
        <taxon>Eukaryota</taxon>
        <taxon>Metazoa</taxon>
        <taxon>Ecdysozoa</taxon>
        <taxon>Arthropoda</taxon>
        <taxon>Hexapoda</taxon>
        <taxon>Insecta</taxon>
        <taxon>Pterygota</taxon>
        <taxon>Neoptera</taxon>
        <taxon>Endopterygota</taxon>
        <taxon>Hymenoptera</taxon>
        <taxon>Apocrita</taxon>
        <taxon>Ichneumonoidea</taxon>
        <taxon>Braconidae</taxon>
        <taxon>Opiinae</taxon>
        <taxon>Fopius</taxon>
    </lineage>
</organism>
<dbReference type="OrthoDB" id="6285980at2759"/>
<evidence type="ECO:0000256" key="5">
    <source>
        <dbReference type="ARBA" id="ARBA00022833"/>
    </source>
</evidence>
<accession>A0A9R1T6A8</accession>
<feature type="domain" description="C3H1-type" evidence="10">
    <location>
        <begin position="17"/>
        <end position="45"/>
    </location>
</feature>
<evidence type="ECO:0000256" key="6">
    <source>
        <dbReference type="ARBA" id="ARBA00023242"/>
    </source>
</evidence>
<dbReference type="Pfam" id="PF22628">
    <property type="entry name" value="zf-CCCH_10"/>
    <property type="match status" value="1"/>
</dbReference>
<feature type="zinc finger region" description="C3H1-type" evidence="8">
    <location>
        <begin position="17"/>
        <end position="45"/>
    </location>
</feature>
<dbReference type="GO" id="GO:0043484">
    <property type="term" value="P:regulation of RNA splicing"/>
    <property type="evidence" value="ECO:0007669"/>
    <property type="project" value="TreeGrafter"/>
</dbReference>
<dbReference type="GO" id="GO:0008270">
    <property type="term" value="F:zinc ion binding"/>
    <property type="evidence" value="ECO:0007669"/>
    <property type="project" value="UniProtKB-KW"/>
</dbReference>
<evidence type="ECO:0000256" key="4">
    <source>
        <dbReference type="ARBA" id="ARBA00022771"/>
    </source>
</evidence>
<keyword evidence="4 8" id="KW-0863">Zinc-finger</keyword>
<gene>
    <name evidence="12" type="primary">LOC105266892</name>
</gene>
<keyword evidence="3" id="KW-0677">Repeat</keyword>
<keyword evidence="6" id="KW-0539">Nucleus</keyword>
<dbReference type="PANTHER" id="PTHR12675">
    <property type="entry name" value="MUSCLEBLIND-LIKE PROTEIN"/>
    <property type="match status" value="1"/>
</dbReference>
<dbReference type="PANTHER" id="PTHR12675:SF11">
    <property type="entry name" value="C3H1-TYPE DOMAIN-CONTAINING PROTEIN"/>
    <property type="match status" value="1"/>
</dbReference>